<dbReference type="Pfam" id="PF03729">
    <property type="entry name" value="DUF308"/>
    <property type="match status" value="2"/>
</dbReference>
<dbReference type="RefSeq" id="WP_285486174.1">
    <property type="nucleotide sequence ID" value="NZ_BSTI01000002.1"/>
</dbReference>
<dbReference type="EMBL" id="BSTI01000002">
    <property type="protein sequence ID" value="GLY64657.1"/>
    <property type="molecule type" value="Genomic_DNA"/>
</dbReference>
<keyword evidence="1" id="KW-1133">Transmembrane helix</keyword>
<dbReference type="GO" id="GO:0005886">
    <property type="term" value="C:plasma membrane"/>
    <property type="evidence" value="ECO:0007669"/>
    <property type="project" value="TreeGrafter"/>
</dbReference>
<feature type="transmembrane region" description="Helical" evidence="1">
    <location>
        <begin position="267"/>
        <end position="289"/>
    </location>
</feature>
<sequence length="414" mass="44394">MNATAGRTTGKAAQRSMEARLGRIGREIDQIAKRVAACPADVRAKVQRPLDHLRERHSRAREHLRQQAQADQAAGEAYAAELAWDLNELDVELAIAHAALDVELAADAAIFDAAVQSELDAWNDWIGLLQAKAARQADTPDQAEALTQPLQQRSAAAASALHRFRANPTEERGQARVGVEQAMAELREAADETTRQVIRQIGDRLSRAWPVPTASQVRAARAWPVRGGAPRWLAGWGWPSPWWTVAFGVLTIAAGVVVLVWPREALTVLSIVLGIQLLVAGVFWVVSAFSVPDAGVAALVALTGVLGILVGVLLVSHPIQGIAALVLLVGLYWTVAGLVQFVHGVRGYMPARGWTIAAGVVGAAAGIVVLVYPLPSVFVLTLLFGVLLILHGAFLVAEGIRRLQWRRATVPAHP</sequence>
<organism evidence="2 3">
    <name type="scientific">Amycolatopsis taiwanensis</name>
    <dbReference type="NCBI Taxonomy" id="342230"/>
    <lineage>
        <taxon>Bacteria</taxon>
        <taxon>Bacillati</taxon>
        <taxon>Actinomycetota</taxon>
        <taxon>Actinomycetes</taxon>
        <taxon>Pseudonocardiales</taxon>
        <taxon>Pseudonocardiaceae</taxon>
        <taxon>Amycolatopsis</taxon>
    </lineage>
</organism>
<feature type="transmembrane region" description="Helical" evidence="1">
    <location>
        <begin position="296"/>
        <end position="316"/>
    </location>
</feature>
<name>A0A9W6VEN2_9PSEU</name>
<dbReference type="PANTHER" id="PTHR34989">
    <property type="entry name" value="PROTEIN HDED"/>
    <property type="match status" value="1"/>
</dbReference>
<accession>A0A9W6VEN2</accession>
<reference evidence="2" key="1">
    <citation type="submission" date="2023-03" db="EMBL/GenBank/DDBJ databases">
        <title>Amycolatopsis taiwanensis NBRC 103393.</title>
        <authorList>
            <person name="Ichikawa N."/>
            <person name="Sato H."/>
            <person name="Tonouchi N."/>
        </authorList>
    </citation>
    <scope>NUCLEOTIDE SEQUENCE</scope>
    <source>
        <strain evidence="2">NBRC 103393</strain>
    </source>
</reference>
<feature type="transmembrane region" description="Helical" evidence="1">
    <location>
        <begin position="378"/>
        <end position="397"/>
    </location>
</feature>
<keyword evidence="1" id="KW-0472">Membrane</keyword>
<gene>
    <name evidence="2" type="ORF">Atai01_12760</name>
</gene>
<evidence type="ECO:0000313" key="3">
    <source>
        <dbReference type="Proteomes" id="UP001165136"/>
    </source>
</evidence>
<keyword evidence="1" id="KW-0812">Transmembrane</keyword>
<dbReference type="PANTHER" id="PTHR34989:SF1">
    <property type="entry name" value="PROTEIN HDED"/>
    <property type="match status" value="1"/>
</dbReference>
<dbReference type="AlphaFoldDB" id="A0A9W6VEN2"/>
<comment type="caution">
    <text evidence="2">The sequence shown here is derived from an EMBL/GenBank/DDBJ whole genome shotgun (WGS) entry which is preliminary data.</text>
</comment>
<evidence type="ECO:0000256" key="1">
    <source>
        <dbReference type="SAM" id="Phobius"/>
    </source>
</evidence>
<proteinExistence type="predicted"/>
<dbReference type="InterPro" id="IPR005325">
    <property type="entry name" value="DUF308_memb"/>
</dbReference>
<dbReference type="InterPro" id="IPR052712">
    <property type="entry name" value="Acid_resist_chaperone_HdeD"/>
</dbReference>
<feature type="transmembrane region" description="Helical" evidence="1">
    <location>
        <begin position="354"/>
        <end position="372"/>
    </location>
</feature>
<feature type="transmembrane region" description="Helical" evidence="1">
    <location>
        <begin position="322"/>
        <end position="342"/>
    </location>
</feature>
<protein>
    <submittedName>
        <fullName evidence="2">Uncharacterized protein</fullName>
    </submittedName>
</protein>
<dbReference type="Proteomes" id="UP001165136">
    <property type="component" value="Unassembled WGS sequence"/>
</dbReference>
<keyword evidence="3" id="KW-1185">Reference proteome</keyword>
<feature type="transmembrane region" description="Helical" evidence="1">
    <location>
        <begin position="241"/>
        <end position="261"/>
    </location>
</feature>
<evidence type="ECO:0000313" key="2">
    <source>
        <dbReference type="EMBL" id="GLY64657.1"/>
    </source>
</evidence>